<reference evidence="7 8" key="1">
    <citation type="journal article" date="2011" name="Proc. Natl. Acad. Sci. U.S.A.">
        <title>Evolutionary erosion of yeast sex chromosomes by mating-type switching accidents.</title>
        <authorList>
            <person name="Gordon J.L."/>
            <person name="Armisen D."/>
            <person name="Proux-Wera E."/>
            <person name="Oheigeartaigh S.S."/>
            <person name="Byrne K.P."/>
            <person name="Wolfe K.H."/>
        </authorList>
    </citation>
    <scope>NUCLEOTIDE SEQUENCE [LARGE SCALE GENOMIC DNA]</scope>
    <source>
        <strain evidence="8">ATCC 34711 / CBS 6284 / DSM 70876 / NBRC 10599 / NRRL Y-10934 / UCD 77-7</strain>
    </source>
</reference>
<name>I2GZ21_HENB6</name>
<organism evidence="7 8">
    <name type="scientific">Henningerozyma blattae (strain ATCC 34711 / CBS 6284 / DSM 70876 / NBRC 10599 / NRRL Y-10934 / UCD 77-7)</name>
    <name type="common">Yeast</name>
    <name type="synonym">Tetrapisispora blattae</name>
    <dbReference type="NCBI Taxonomy" id="1071380"/>
    <lineage>
        <taxon>Eukaryota</taxon>
        <taxon>Fungi</taxon>
        <taxon>Dikarya</taxon>
        <taxon>Ascomycota</taxon>
        <taxon>Saccharomycotina</taxon>
        <taxon>Saccharomycetes</taxon>
        <taxon>Saccharomycetales</taxon>
        <taxon>Saccharomycetaceae</taxon>
        <taxon>Henningerozyma</taxon>
    </lineage>
</organism>
<dbReference type="InterPro" id="IPR000326">
    <property type="entry name" value="PAP2/HPO"/>
</dbReference>
<dbReference type="InterPro" id="IPR026841">
    <property type="entry name" value="Aur1/Ipt1"/>
</dbReference>
<evidence type="ECO:0000256" key="5">
    <source>
        <dbReference type="SAM" id="Phobius"/>
    </source>
</evidence>
<dbReference type="STRING" id="1071380.I2GZ21"/>
<keyword evidence="8" id="KW-1185">Reference proteome</keyword>
<dbReference type="InParanoid" id="I2GZ21"/>
<proteinExistence type="predicted"/>
<accession>I2GZ21</accession>
<dbReference type="PANTHER" id="PTHR31310">
    <property type="match status" value="1"/>
</dbReference>
<dbReference type="GO" id="GO:0030148">
    <property type="term" value="P:sphingolipid biosynthetic process"/>
    <property type="evidence" value="ECO:0007669"/>
    <property type="project" value="TreeGrafter"/>
</dbReference>
<dbReference type="SMART" id="SM00014">
    <property type="entry name" value="acidPPc"/>
    <property type="match status" value="1"/>
</dbReference>
<feature type="domain" description="Phosphatidic acid phosphatase type 2/haloperoxidase" evidence="6">
    <location>
        <begin position="184"/>
        <end position="321"/>
    </location>
</feature>
<evidence type="ECO:0000256" key="3">
    <source>
        <dbReference type="ARBA" id="ARBA00022989"/>
    </source>
</evidence>
<dbReference type="Proteomes" id="UP000002866">
    <property type="component" value="Chromosome 2"/>
</dbReference>
<evidence type="ECO:0000313" key="7">
    <source>
        <dbReference type="EMBL" id="CCH59373.1"/>
    </source>
</evidence>
<gene>
    <name evidence="7" type="primary">TBLA0B05440</name>
    <name evidence="7" type="ORF">TBLA_0B05440</name>
</gene>
<keyword evidence="2 5" id="KW-0812">Transmembrane</keyword>
<sequence>MTFIVVDHFQKWFLSEKTKHSNPSLSDLDLRFNPMHTINYLKNDYKLNWNDFLHYSFLFLVSLYTYELNPAHWILKSLTVLLLLIVLFVPITSQFFVHSLPILTWLSLYFNSLYVPIDERPKIVVQLLPSIETILYGTNISEILCIKTNPFLDLLAWVPYGFIHFALPFVIAALLFVFGPPTSLRCYSFAFGYINLLGVLIQVILPTAPPWYKTMYGLEPANYDIPGSPGGLIRIDTIFNRDIYSDAFTNSSVIFGALPSLHSGCATMEILFFNYCFPNYKPLYILYMGWLWWSTMYLNHHYFIDLILGSLFSFVIFEYTKYFHLPKVDTTLFCRWSYSTLEKYAIYKDDPLKIDTIFNDNDVISNDTEIPTNNNNNNVIVNNVYVNSSDDNETIKLNIGLGLTNSPEIINLGKVNSVDIIYSQSERSISPAMIFENSNGIRDDFLMRPFSINSFNNNGDDINNIHLNIETSNSLLSDSRLKNPFSSTSSINEGDSPIYPKPAAMKFY</sequence>
<dbReference type="EMBL" id="HE806317">
    <property type="protein sequence ID" value="CCH59373.1"/>
    <property type="molecule type" value="Genomic_DNA"/>
</dbReference>
<evidence type="ECO:0000256" key="2">
    <source>
        <dbReference type="ARBA" id="ARBA00022692"/>
    </source>
</evidence>
<dbReference type="AlphaFoldDB" id="I2GZ21"/>
<evidence type="ECO:0000259" key="6">
    <source>
        <dbReference type="SMART" id="SM00014"/>
    </source>
</evidence>
<dbReference type="GO" id="GO:0006676">
    <property type="term" value="P:mannosyl diphosphorylinositol ceramide metabolic process"/>
    <property type="evidence" value="ECO:0007669"/>
    <property type="project" value="TreeGrafter"/>
</dbReference>
<evidence type="ECO:0000313" key="8">
    <source>
        <dbReference type="Proteomes" id="UP000002866"/>
    </source>
</evidence>
<dbReference type="PANTHER" id="PTHR31310:SF11">
    <property type="entry name" value="INOSITOL PHOSPHORYLCERAMIDE SYNTHASE CATALYTIC SUBUNIT AUR1"/>
    <property type="match status" value="1"/>
</dbReference>
<dbReference type="GeneID" id="14494090"/>
<dbReference type="Pfam" id="PF14378">
    <property type="entry name" value="PAP2_3"/>
    <property type="match status" value="1"/>
</dbReference>
<dbReference type="RefSeq" id="XP_004178892.1">
    <property type="nucleotide sequence ID" value="XM_004178844.1"/>
</dbReference>
<dbReference type="OrthoDB" id="5784at2759"/>
<evidence type="ECO:0000256" key="1">
    <source>
        <dbReference type="ARBA" id="ARBA00004141"/>
    </source>
</evidence>
<feature type="transmembrane region" description="Helical" evidence="5">
    <location>
        <begin position="52"/>
        <end position="68"/>
    </location>
</feature>
<dbReference type="CDD" id="cd03386">
    <property type="entry name" value="PAP2_Aur1_like"/>
    <property type="match status" value="1"/>
</dbReference>
<comment type="subcellular location">
    <subcellularLocation>
        <location evidence="1">Membrane</location>
        <topology evidence="1">Multi-pass membrane protein</topology>
    </subcellularLocation>
</comment>
<dbReference type="GO" id="GO:0016020">
    <property type="term" value="C:membrane"/>
    <property type="evidence" value="ECO:0007669"/>
    <property type="project" value="UniProtKB-SubCell"/>
</dbReference>
<dbReference type="GO" id="GO:0070916">
    <property type="term" value="C:inositol phosphoceramide synthase complex"/>
    <property type="evidence" value="ECO:0007669"/>
    <property type="project" value="TreeGrafter"/>
</dbReference>
<keyword evidence="4 5" id="KW-0472">Membrane</keyword>
<protein>
    <recommendedName>
        <fullName evidence="6">Phosphatidic acid phosphatase type 2/haloperoxidase domain-containing protein</fullName>
    </recommendedName>
</protein>
<feature type="transmembrane region" description="Helical" evidence="5">
    <location>
        <begin position="80"/>
        <end position="106"/>
    </location>
</feature>
<dbReference type="InterPro" id="IPR052185">
    <property type="entry name" value="IPC_Synthase-Related"/>
</dbReference>
<evidence type="ECO:0000256" key="4">
    <source>
        <dbReference type="ARBA" id="ARBA00023136"/>
    </source>
</evidence>
<dbReference type="KEGG" id="tbl:TBLA_0B05440"/>
<dbReference type="eggNOG" id="ENOG502QPQM">
    <property type="taxonomic scope" value="Eukaryota"/>
</dbReference>
<feature type="transmembrane region" description="Helical" evidence="5">
    <location>
        <begin position="157"/>
        <end position="179"/>
    </location>
</feature>
<feature type="transmembrane region" description="Helical" evidence="5">
    <location>
        <begin position="186"/>
        <end position="205"/>
    </location>
</feature>
<dbReference type="HOGENOM" id="CLU_030747_2_0_1"/>
<keyword evidence="3 5" id="KW-1133">Transmembrane helix</keyword>